<proteinExistence type="predicted"/>
<comment type="caution">
    <text evidence="1">The sequence shown here is derived from an EMBL/GenBank/DDBJ whole genome shotgun (WGS) entry which is preliminary data.</text>
</comment>
<accession>A0A016RYQ3</accession>
<name>A0A016RYQ3_9BILA</name>
<keyword evidence="2" id="KW-1185">Reference proteome</keyword>
<dbReference type="AlphaFoldDB" id="A0A016RYQ3"/>
<protein>
    <submittedName>
        <fullName evidence="1">Uncharacterized protein</fullName>
    </submittedName>
</protein>
<dbReference type="EMBL" id="JARK01001678">
    <property type="protein sequence ID" value="EYB83099.1"/>
    <property type="molecule type" value="Genomic_DNA"/>
</dbReference>
<dbReference type="OrthoDB" id="5773656at2759"/>
<sequence>MQFRTPEPSSLNIHGEKGSWKKIKKIKTTQPIVSHFCCLVALFSASDHTIPLRACVNCEINTHDGAPVTSSCKQSKCYGHFCTYASQRHLSHGMGRSGTVQIVTEKQGCINVTDSSQVRSLIHYLVVVVVVVVVDDDDGTG</sequence>
<organism evidence="1 2">
    <name type="scientific">Ancylostoma ceylanicum</name>
    <dbReference type="NCBI Taxonomy" id="53326"/>
    <lineage>
        <taxon>Eukaryota</taxon>
        <taxon>Metazoa</taxon>
        <taxon>Ecdysozoa</taxon>
        <taxon>Nematoda</taxon>
        <taxon>Chromadorea</taxon>
        <taxon>Rhabditida</taxon>
        <taxon>Rhabditina</taxon>
        <taxon>Rhabditomorpha</taxon>
        <taxon>Strongyloidea</taxon>
        <taxon>Ancylostomatidae</taxon>
        <taxon>Ancylostomatinae</taxon>
        <taxon>Ancylostoma</taxon>
    </lineage>
</organism>
<dbReference type="Proteomes" id="UP000024635">
    <property type="component" value="Unassembled WGS sequence"/>
</dbReference>
<gene>
    <name evidence="1" type="primary">Acey_s0342.g3015</name>
    <name evidence="1" type="synonym">Acey-Y45G5AM.6</name>
    <name evidence="1" type="ORF">Y032_0342g3015</name>
</gene>
<reference evidence="2" key="1">
    <citation type="journal article" date="2015" name="Nat. Genet.">
        <title>The genome and transcriptome of the zoonotic hookworm Ancylostoma ceylanicum identify infection-specific gene families.</title>
        <authorList>
            <person name="Schwarz E.M."/>
            <person name="Hu Y."/>
            <person name="Antoshechkin I."/>
            <person name="Miller M.M."/>
            <person name="Sternberg P.W."/>
            <person name="Aroian R.V."/>
        </authorList>
    </citation>
    <scope>NUCLEOTIDE SEQUENCE</scope>
    <source>
        <strain evidence="2">HY135</strain>
    </source>
</reference>
<evidence type="ECO:0000313" key="2">
    <source>
        <dbReference type="Proteomes" id="UP000024635"/>
    </source>
</evidence>
<evidence type="ECO:0000313" key="1">
    <source>
        <dbReference type="EMBL" id="EYB83099.1"/>
    </source>
</evidence>